<feature type="binding site" evidence="8">
    <location>
        <position position="106"/>
    </location>
    <ligand>
        <name>Mg(2+)</name>
        <dbReference type="ChEBI" id="CHEBI:18420"/>
    </ligand>
</feature>
<evidence type="ECO:0000259" key="9">
    <source>
        <dbReference type="Pfam" id="PF01850"/>
    </source>
</evidence>
<evidence type="ECO:0000313" key="10">
    <source>
        <dbReference type="EMBL" id="CAA9357062.1"/>
    </source>
</evidence>
<keyword evidence="3 8" id="KW-0540">Nuclease</keyword>
<accession>A0A6J4MFP0</accession>
<dbReference type="Gene3D" id="3.40.50.1010">
    <property type="entry name" value="5'-nuclease"/>
    <property type="match status" value="1"/>
</dbReference>
<evidence type="ECO:0000256" key="6">
    <source>
        <dbReference type="ARBA" id="ARBA00022842"/>
    </source>
</evidence>
<keyword evidence="5 8" id="KW-0378">Hydrolase</keyword>
<evidence type="ECO:0000256" key="1">
    <source>
        <dbReference type="ARBA" id="ARBA00001946"/>
    </source>
</evidence>
<dbReference type="GO" id="GO:0016787">
    <property type="term" value="F:hydrolase activity"/>
    <property type="evidence" value="ECO:0007669"/>
    <property type="project" value="UniProtKB-KW"/>
</dbReference>
<organism evidence="10">
    <name type="scientific">uncultured Gemmatimonadota bacterium</name>
    <dbReference type="NCBI Taxonomy" id="203437"/>
    <lineage>
        <taxon>Bacteria</taxon>
        <taxon>Pseudomonadati</taxon>
        <taxon>Gemmatimonadota</taxon>
        <taxon>environmental samples</taxon>
    </lineage>
</organism>
<keyword evidence="2 8" id="KW-1277">Toxin-antitoxin system</keyword>
<dbReference type="EC" id="3.1.-.-" evidence="8"/>
<dbReference type="InterPro" id="IPR022907">
    <property type="entry name" value="VapC_family"/>
</dbReference>
<sequence length="142" mass="16210">MMLRYLLDTNVLSELNRARPDPHVTRWVEQLAPGDAALSTMTFGEIQKGIVQLQPGSKRTFLARWMEELLTQYRGRVLPVTVPVAKAWGKFEYDARRTGRALDVPDGLLLATAYVHKLVLVTRNERDCQERGVKILNPWNPP</sequence>
<keyword evidence="4 8" id="KW-0479">Metal-binding</keyword>
<dbReference type="PANTHER" id="PTHR33653">
    <property type="entry name" value="RIBONUCLEASE VAPC2"/>
    <property type="match status" value="1"/>
</dbReference>
<reference evidence="10" key="1">
    <citation type="submission" date="2020-02" db="EMBL/GenBank/DDBJ databases">
        <authorList>
            <person name="Meier V. D."/>
        </authorList>
    </citation>
    <scope>NUCLEOTIDE SEQUENCE</scope>
    <source>
        <strain evidence="10">AVDCRST_MAG89</strain>
    </source>
</reference>
<evidence type="ECO:0000256" key="5">
    <source>
        <dbReference type="ARBA" id="ARBA00022801"/>
    </source>
</evidence>
<comment type="cofactor">
    <cofactor evidence="1 8">
        <name>Mg(2+)</name>
        <dbReference type="ChEBI" id="CHEBI:18420"/>
    </cofactor>
</comment>
<dbReference type="EMBL" id="CADCTV010000730">
    <property type="protein sequence ID" value="CAA9357062.1"/>
    <property type="molecule type" value="Genomic_DNA"/>
</dbReference>
<dbReference type="GO" id="GO:0000287">
    <property type="term" value="F:magnesium ion binding"/>
    <property type="evidence" value="ECO:0007669"/>
    <property type="project" value="UniProtKB-UniRule"/>
</dbReference>
<name>A0A6J4MFP0_9BACT</name>
<dbReference type="Pfam" id="PF01850">
    <property type="entry name" value="PIN"/>
    <property type="match status" value="1"/>
</dbReference>
<evidence type="ECO:0000256" key="8">
    <source>
        <dbReference type="HAMAP-Rule" id="MF_00265"/>
    </source>
</evidence>
<gene>
    <name evidence="8" type="primary">vapC</name>
    <name evidence="10" type="ORF">AVDCRST_MAG89-3503</name>
</gene>
<comment type="function">
    <text evidence="8">Toxic component of a toxin-antitoxin (TA) system. An RNase.</text>
</comment>
<proteinExistence type="inferred from homology"/>
<evidence type="ECO:0000256" key="4">
    <source>
        <dbReference type="ARBA" id="ARBA00022723"/>
    </source>
</evidence>
<dbReference type="InterPro" id="IPR002716">
    <property type="entry name" value="PIN_dom"/>
</dbReference>
<dbReference type="InterPro" id="IPR050556">
    <property type="entry name" value="Type_II_TA_system_RNase"/>
</dbReference>
<dbReference type="SUPFAM" id="SSF88723">
    <property type="entry name" value="PIN domain-like"/>
    <property type="match status" value="1"/>
</dbReference>
<feature type="domain" description="PIN" evidence="9">
    <location>
        <begin position="5"/>
        <end position="126"/>
    </location>
</feature>
<dbReference type="PANTHER" id="PTHR33653:SF1">
    <property type="entry name" value="RIBONUCLEASE VAPC2"/>
    <property type="match status" value="1"/>
</dbReference>
<dbReference type="InterPro" id="IPR029060">
    <property type="entry name" value="PIN-like_dom_sf"/>
</dbReference>
<comment type="similarity">
    <text evidence="7 8">Belongs to the PINc/VapC protein family.</text>
</comment>
<evidence type="ECO:0000256" key="7">
    <source>
        <dbReference type="ARBA" id="ARBA00038093"/>
    </source>
</evidence>
<protein>
    <recommendedName>
        <fullName evidence="8">Ribonuclease VapC</fullName>
        <shortName evidence="8">RNase VapC</shortName>
        <ecNumber evidence="8">3.1.-.-</ecNumber>
    </recommendedName>
    <alternativeName>
        <fullName evidence="8">Toxin VapC</fullName>
    </alternativeName>
</protein>
<dbReference type="GO" id="GO:0090729">
    <property type="term" value="F:toxin activity"/>
    <property type="evidence" value="ECO:0007669"/>
    <property type="project" value="UniProtKB-KW"/>
</dbReference>
<feature type="binding site" evidence="8">
    <location>
        <position position="8"/>
    </location>
    <ligand>
        <name>Mg(2+)</name>
        <dbReference type="ChEBI" id="CHEBI:18420"/>
    </ligand>
</feature>
<dbReference type="AlphaFoldDB" id="A0A6J4MFP0"/>
<evidence type="ECO:0000256" key="3">
    <source>
        <dbReference type="ARBA" id="ARBA00022722"/>
    </source>
</evidence>
<keyword evidence="6 8" id="KW-0460">Magnesium</keyword>
<dbReference type="CDD" id="cd18746">
    <property type="entry name" value="PIN_VapC4-5_FitB-like"/>
    <property type="match status" value="1"/>
</dbReference>
<dbReference type="HAMAP" id="MF_00265">
    <property type="entry name" value="VapC_Nob1"/>
    <property type="match status" value="1"/>
</dbReference>
<keyword evidence="8" id="KW-0800">Toxin</keyword>
<dbReference type="GO" id="GO:0004540">
    <property type="term" value="F:RNA nuclease activity"/>
    <property type="evidence" value="ECO:0007669"/>
    <property type="project" value="InterPro"/>
</dbReference>
<evidence type="ECO:0000256" key="2">
    <source>
        <dbReference type="ARBA" id="ARBA00022649"/>
    </source>
</evidence>